<organism evidence="1 2">
    <name type="scientific">Crossiella cryophila</name>
    <dbReference type="NCBI Taxonomy" id="43355"/>
    <lineage>
        <taxon>Bacteria</taxon>
        <taxon>Bacillati</taxon>
        <taxon>Actinomycetota</taxon>
        <taxon>Actinomycetes</taxon>
        <taxon>Pseudonocardiales</taxon>
        <taxon>Pseudonocardiaceae</taxon>
        <taxon>Crossiella</taxon>
    </lineage>
</organism>
<reference evidence="1 2" key="1">
    <citation type="submission" date="2020-08" db="EMBL/GenBank/DDBJ databases">
        <title>Sequencing the genomes of 1000 actinobacteria strains.</title>
        <authorList>
            <person name="Klenk H.-P."/>
        </authorList>
    </citation>
    <scope>NUCLEOTIDE SEQUENCE [LARGE SCALE GENOMIC DNA]</scope>
    <source>
        <strain evidence="1 2">DSM 44230</strain>
    </source>
</reference>
<dbReference type="Pfam" id="PF13344">
    <property type="entry name" value="Hydrolase_6"/>
    <property type="match status" value="1"/>
</dbReference>
<dbReference type="Pfam" id="PF13242">
    <property type="entry name" value="Hydrolase_like"/>
    <property type="match status" value="1"/>
</dbReference>
<evidence type="ECO:0000313" key="2">
    <source>
        <dbReference type="Proteomes" id="UP000533598"/>
    </source>
</evidence>
<dbReference type="PANTHER" id="PTHR19288:SF46">
    <property type="entry name" value="HALOACID DEHALOGENASE-LIKE HYDROLASE DOMAIN-CONTAINING PROTEIN 2"/>
    <property type="match status" value="1"/>
</dbReference>
<gene>
    <name evidence="1" type="ORF">HNR67_005917</name>
</gene>
<accession>A0A7W7CER2</accession>
<dbReference type="Gene3D" id="3.40.50.1000">
    <property type="entry name" value="HAD superfamily/HAD-like"/>
    <property type="match status" value="2"/>
</dbReference>
<protein>
    <submittedName>
        <fullName evidence="1">HAD superfamily hydrolase (TIGR01450 family)</fullName>
    </submittedName>
</protein>
<sequence>MNDLAEYYDGFLVDLDGVVHLGWQPLPGAVRALAELSRRGKGIVFLTNDPRLGRAAVATRLRGLGIAAEADSVVTSGWAAAVRVADTRGQVYVIGSPELRAEVAGAGATVLSSAEAGIADRILVGGHSGFDYAELVAACRAGDNGAELFATNRDATFPMPEGPWPATGAILAAVETALGRRARSIGKPEPEIFHVARALLGPGRIAVIGDRMDTDILGGHRAGLATILVHQGPDRPVGEPAPDHVVTCLAELLHPR</sequence>
<proteinExistence type="predicted"/>
<dbReference type="AlphaFoldDB" id="A0A7W7CER2"/>
<evidence type="ECO:0000313" key="1">
    <source>
        <dbReference type="EMBL" id="MBB4679799.1"/>
    </source>
</evidence>
<dbReference type="NCBIfam" id="TIGR01460">
    <property type="entry name" value="HAD-SF-IIA"/>
    <property type="match status" value="1"/>
</dbReference>
<keyword evidence="2" id="KW-1185">Reference proteome</keyword>
<keyword evidence="1" id="KW-0378">Hydrolase</keyword>
<dbReference type="GO" id="GO:0016791">
    <property type="term" value="F:phosphatase activity"/>
    <property type="evidence" value="ECO:0007669"/>
    <property type="project" value="TreeGrafter"/>
</dbReference>
<dbReference type="GO" id="GO:0005737">
    <property type="term" value="C:cytoplasm"/>
    <property type="evidence" value="ECO:0007669"/>
    <property type="project" value="TreeGrafter"/>
</dbReference>
<dbReference type="InterPro" id="IPR006357">
    <property type="entry name" value="HAD-SF_hydro_IIA"/>
</dbReference>
<dbReference type="RefSeq" id="WP_185005503.1">
    <property type="nucleotide sequence ID" value="NZ_BAAAUI010000043.1"/>
</dbReference>
<dbReference type="InterPro" id="IPR023214">
    <property type="entry name" value="HAD_sf"/>
</dbReference>
<dbReference type="InterPro" id="IPR036412">
    <property type="entry name" value="HAD-like_sf"/>
</dbReference>
<dbReference type="EMBL" id="JACHMH010000001">
    <property type="protein sequence ID" value="MBB4679799.1"/>
    <property type="molecule type" value="Genomic_DNA"/>
</dbReference>
<name>A0A7W7CER2_9PSEU</name>
<comment type="caution">
    <text evidence="1">The sequence shown here is derived from an EMBL/GenBank/DDBJ whole genome shotgun (WGS) entry which is preliminary data.</text>
</comment>
<dbReference type="Proteomes" id="UP000533598">
    <property type="component" value="Unassembled WGS sequence"/>
</dbReference>
<dbReference type="PANTHER" id="PTHR19288">
    <property type="entry name" value="4-NITROPHENYLPHOSPHATASE-RELATED"/>
    <property type="match status" value="1"/>
</dbReference>
<dbReference type="SUPFAM" id="SSF56784">
    <property type="entry name" value="HAD-like"/>
    <property type="match status" value="1"/>
</dbReference>